<keyword evidence="9" id="KW-0804">Transcription</keyword>
<dbReference type="FunFam" id="2.170.150.80:FF:000002">
    <property type="entry name" value="Nac domain-containing protein 86"/>
    <property type="match status" value="1"/>
</dbReference>
<name>A0A8T3BED8_DENNO</name>
<evidence type="ECO:0000256" key="6">
    <source>
        <dbReference type="ARBA" id="ARBA00023125"/>
    </source>
</evidence>
<feature type="domain" description="NAC" evidence="12">
    <location>
        <begin position="38"/>
        <end position="188"/>
    </location>
</feature>
<dbReference type="PANTHER" id="PTHR31744:SF216">
    <property type="entry name" value="NAC TRANSCRIPTION FACTOR"/>
    <property type="match status" value="1"/>
</dbReference>
<gene>
    <name evidence="13" type="ORF">KFK09_011255</name>
</gene>
<keyword evidence="8" id="KW-0010">Activator</keyword>
<dbReference type="Gene3D" id="2.170.150.80">
    <property type="entry name" value="NAC domain"/>
    <property type="match status" value="1"/>
</dbReference>
<evidence type="ECO:0000256" key="10">
    <source>
        <dbReference type="ARBA" id="ARBA00023242"/>
    </source>
</evidence>
<protein>
    <recommendedName>
        <fullName evidence="12">NAC domain-containing protein</fullName>
    </recommendedName>
</protein>
<evidence type="ECO:0000256" key="5">
    <source>
        <dbReference type="ARBA" id="ARBA00023015"/>
    </source>
</evidence>
<accession>A0A8T3BED8</accession>
<keyword evidence="5" id="KW-0805">Transcription regulation</keyword>
<feature type="transmembrane region" description="Helical" evidence="11">
    <location>
        <begin position="545"/>
        <end position="570"/>
    </location>
</feature>
<reference evidence="13" key="1">
    <citation type="journal article" date="2022" name="Front. Genet.">
        <title>Chromosome-Scale Assembly of the Dendrobium nobile Genome Provides Insights Into the Molecular Mechanism of the Biosynthesis of the Medicinal Active Ingredient of Dendrobium.</title>
        <authorList>
            <person name="Xu Q."/>
            <person name="Niu S.-C."/>
            <person name="Li K.-L."/>
            <person name="Zheng P.-J."/>
            <person name="Zhang X.-J."/>
            <person name="Jia Y."/>
            <person name="Liu Y."/>
            <person name="Niu Y.-X."/>
            <person name="Yu L.-H."/>
            <person name="Chen D.-F."/>
            <person name="Zhang G.-Q."/>
        </authorList>
    </citation>
    <scope>NUCLEOTIDE SEQUENCE</scope>
    <source>
        <tissue evidence="13">Leaf</tissue>
    </source>
</reference>
<keyword evidence="14" id="KW-1185">Reference proteome</keyword>
<keyword evidence="4 11" id="KW-1133">Transmembrane helix</keyword>
<keyword evidence="6" id="KW-0238">DNA-binding</keyword>
<evidence type="ECO:0000256" key="9">
    <source>
        <dbReference type="ARBA" id="ARBA00023163"/>
    </source>
</evidence>
<evidence type="ECO:0000256" key="7">
    <source>
        <dbReference type="ARBA" id="ARBA00023136"/>
    </source>
</evidence>
<dbReference type="GO" id="GO:0006355">
    <property type="term" value="P:regulation of DNA-templated transcription"/>
    <property type="evidence" value="ECO:0007669"/>
    <property type="project" value="InterPro"/>
</dbReference>
<dbReference type="InterPro" id="IPR003441">
    <property type="entry name" value="NAC-dom"/>
</dbReference>
<dbReference type="OrthoDB" id="1929298at2759"/>
<dbReference type="PROSITE" id="PS51005">
    <property type="entry name" value="NAC"/>
    <property type="match status" value="1"/>
</dbReference>
<dbReference type="GO" id="GO:0005634">
    <property type="term" value="C:nucleus"/>
    <property type="evidence" value="ECO:0007669"/>
    <property type="project" value="UniProtKB-SubCell"/>
</dbReference>
<evidence type="ECO:0000256" key="3">
    <source>
        <dbReference type="ARBA" id="ARBA00022692"/>
    </source>
</evidence>
<comment type="caution">
    <text evidence="13">The sequence shown here is derived from an EMBL/GenBank/DDBJ whole genome shotgun (WGS) entry which is preliminary data.</text>
</comment>
<comment type="subcellular location">
    <subcellularLocation>
        <location evidence="2">Membrane</location>
        <topology evidence="2">Single-pass membrane protein</topology>
    </subcellularLocation>
    <subcellularLocation>
        <location evidence="1">Nucleus</location>
    </subcellularLocation>
</comment>
<evidence type="ECO:0000256" key="4">
    <source>
        <dbReference type="ARBA" id="ARBA00022989"/>
    </source>
</evidence>
<dbReference type="InterPro" id="IPR036093">
    <property type="entry name" value="NAC_dom_sf"/>
</dbReference>
<evidence type="ECO:0000313" key="13">
    <source>
        <dbReference type="EMBL" id="KAI0510647.1"/>
    </source>
</evidence>
<dbReference type="SMR" id="A0A8T3BED8"/>
<evidence type="ECO:0000256" key="8">
    <source>
        <dbReference type="ARBA" id="ARBA00023159"/>
    </source>
</evidence>
<evidence type="ECO:0000256" key="11">
    <source>
        <dbReference type="SAM" id="Phobius"/>
    </source>
</evidence>
<dbReference type="Proteomes" id="UP000829196">
    <property type="component" value="Unassembled WGS sequence"/>
</dbReference>
<dbReference type="Pfam" id="PF02365">
    <property type="entry name" value="NAM"/>
    <property type="match status" value="1"/>
</dbReference>
<evidence type="ECO:0000259" key="12">
    <source>
        <dbReference type="PROSITE" id="PS51005"/>
    </source>
</evidence>
<sequence>MGAAADCSAPVGRRISSACDGDEDYQGVGRQFGESKRWPTGVRFHPTDEELVLFYLKRKICRQRIQYAMVGEADVYKCEPWELPEKSLLRKGDKQWFFYSPRDRKYPNGSRSNRATTLGYWKATGKDRGISHHSKTAGNKKTLVYYRGRAPKGVRTDWVMHEYTLDENFLVRFKNVQDSYALYKLFMKSGPGPKNGEQYGAPYREEEWDDVAVDESFVDQNDGDGMSAAILTSNSIPVTFSEGCDTSPVCDLEDLLFHLSQEQEIVQGDLDFSAYTSDLSKVDLEPESGSHVMNPSYVDADDSFLGIDTGGENNSMEMRFQNIQSELAHSQPIGLPNMISEQHIVTADEEFLEIKDLNDPMTSFYLDDITDRNLTFDTDVFFDPFDQFDVNMLLTESLGVPMDPKTPHHHFDSFSEEDPQNNALHISSQLWAHEENYNFTTVANTNEVVALTPPAAGFPNASNLPSTSEIHFVEQIGPAESPSPSWFNSTLSGFLHSVPSSPAFASENALISRAFERVSSFRAAQVNPQQRASASGGHRSNDRGYLFISGLVGIVAVFSVLIVGAAFKVFKGLWGRFISS</sequence>
<keyword evidence="3 11" id="KW-0812">Transmembrane</keyword>
<dbReference type="GO" id="GO:0016020">
    <property type="term" value="C:membrane"/>
    <property type="evidence" value="ECO:0007669"/>
    <property type="project" value="UniProtKB-SubCell"/>
</dbReference>
<keyword evidence="7 11" id="KW-0472">Membrane</keyword>
<dbReference type="GO" id="GO:0000976">
    <property type="term" value="F:transcription cis-regulatory region binding"/>
    <property type="evidence" value="ECO:0007669"/>
    <property type="project" value="UniProtKB-ARBA"/>
</dbReference>
<dbReference type="SUPFAM" id="SSF101941">
    <property type="entry name" value="NAC domain"/>
    <property type="match status" value="1"/>
</dbReference>
<evidence type="ECO:0000256" key="1">
    <source>
        <dbReference type="ARBA" id="ARBA00004123"/>
    </source>
</evidence>
<dbReference type="EMBL" id="JAGYWB010000009">
    <property type="protein sequence ID" value="KAI0510647.1"/>
    <property type="molecule type" value="Genomic_DNA"/>
</dbReference>
<organism evidence="13 14">
    <name type="scientific">Dendrobium nobile</name>
    <name type="common">Orchid</name>
    <dbReference type="NCBI Taxonomy" id="94219"/>
    <lineage>
        <taxon>Eukaryota</taxon>
        <taxon>Viridiplantae</taxon>
        <taxon>Streptophyta</taxon>
        <taxon>Embryophyta</taxon>
        <taxon>Tracheophyta</taxon>
        <taxon>Spermatophyta</taxon>
        <taxon>Magnoliopsida</taxon>
        <taxon>Liliopsida</taxon>
        <taxon>Asparagales</taxon>
        <taxon>Orchidaceae</taxon>
        <taxon>Epidendroideae</taxon>
        <taxon>Malaxideae</taxon>
        <taxon>Dendrobiinae</taxon>
        <taxon>Dendrobium</taxon>
    </lineage>
</organism>
<dbReference type="AlphaFoldDB" id="A0A8T3BED8"/>
<proteinExistence type="predicted"/>
<evidence type="ECO:0000256" key="2">
    <source>
        <dbReference type="ARBA" id="ARBA00004167"/>
    </source>
</evidence>
<keyword evidence="10" id="KW-0539">Nucleus</keyword>
<dbReference type="PANTHER" id="PTHR31744">
    <property type="entry name" value="PROTEIN CUP-SHAPED COTYLEDON 2-RELATED"/>
    <property type="match status" value="1"/>
</dbReference>
<evidence type="ECO:0000313" key="14">
    <source>
        <dbReference type="Proteomes" id="UP000829196"/>
    </source>
</evidence>